<keyword evidence="2" id="KW-1185">Reference proteome</keyword>
<organism evidence="1 2">
    <name type="scientific">Thermoflavifilum aggregans</name>
    <dbReference type="NCBI Taxonomy" id="454188"/>
    <lineage>
        <taxon>Bacteria</taxon>
        <taxon>Pseudomonadati</taxon>
        <taxon>Bacteroidota</taxon>
        <taxon>Chitinophagia</taxon>
        <taxon>Chitinophagales</taxon>
        <taxon>Chitinophagaceae</taxon>
        <taxon>Thermoflavifilum</taxon>
    </lineage>
</organism>
<proteinExistence type="predicted"/>
<accession>A0A2M9CWB8</accession>
<reference evidence="1 2" key="1">
    <citation type="submission" date="2017-11" db="EMBL/GenBank/DDBJ databases">
        <title>Genomic Encyclopedia of Archaeal and Bacterial Type Strains, Phase II (KMG-II): From Individual Species to Whole Genera.</title>
        <authorList>
            <person name="Goeker M."/>
        </authorList>
    </citation>
    <scope>NUCLEOTIDE SEQUENCE [LARGE SCALE GENOMIC DNA]</scope>
    <source>
        <strain evidence="1 2">DSM 27268</strain>
    </source>
</reference>
<dbReference type="EMBL" id="PGFG01000001">
    <property type="protein sequence ID" value="PJJ76189.1"/>
    <property type="molecule type" value="Genomic_DNA"/>
</dbReference>
<evidence type="ECO:0000313" key="2">
    <source>
        <dbReference type="Proteomes" id="UP000230000"/>
    </source>
</evidence>
<sequence length="151" mass="17283">MGFISILFGCSKTQRQVPNANLMPAPFDFVLLDSVNNSPLIVSQTQSIKLWYILNGQVNYIEDLRIKPSINSAQYSYYATTVFAPLNSSENVSKTFYCQIDNGKIDTIFLDVKRLAEPVNREYNVYNRVEFNGKIVSLDLNNQPAFWVLKR</sequence>
<dbReference type="AlphaFoldDB" id="A0A2M9CWB8"/>
<name>A0A2M9CWB8_9BACT</name>
<evidence type="ECO:0000313" key="1">
    <source>
        <dbReference type="EMBL" id="PJJ76189.1"/>
    </source>
</evidence>
<gene>
    <name evidence="1" type="ORF">BXY57_1795</name>
</gene>
<comment type="caution">
    <text evidence="1">The sequence shown here is derived from an EMBL/GenBank/DDBJ whole genome shotgun (WGS) entry which is preliminary data.</text>
</comment>
<dbReference type="Proteomes" id="UP000230000">
    <property type="component" value="Unassembled WGS sequence"/>
</dbReference>
<protein>
    <submittedName>
        <fullName evidence="1">Uncharacterized protein</fullName>
    </submittedName>
</protein>